<gene>
    <name evidence="1" type="ORF">SAMN05661093_02549</name>
</gene>
<dbReference type="Proteomes" id="UP000192674">
    <property type="component" value="Unassembled WGS sequence"/>
</dbReference>
<evidence type="ECO:0000313" key="2">
    <source>
        <dbReference type="Proteomes" id="UP000192674"/>
    </source>
</evidence>
<organism evidence="1 2">
    <name type="scientific">Kibdelosporangium aridum</name>
    <dbReference type="NCBI Taxonomy" id="2030"/>
    <lineage>
        <taxon>Bacteria</taxon>
        <taxon>Bacillati</taxon>
        <taxon>Actinomycetota</taxon>
        <taxon>Actinomycetes</taxon>
        <taxon>Pseudonocardiales</taxon>
        <taxon>Pseudonocardiaceae</taxon>
        <taxon>Kibdelosporangium</taxon>
    </lineage>
</organism>
<dbReference type="AlphaFoldDB" id="A0A1Y5XEL9"/>
<name>A0A1Y5XEL9_KIBAR</name>
<reference evidence="1 2" key="1">
    <citation type="submission" date="2017-04" db="EMBL/GenBank/DDBJ databases">
        <authorList>
            <person name="Afonso C.L."/>
            <person name="Miller P.J."/>
            <person name="Scott M.A."/>
            <person name="Spackman E."/>
            <person name="Goraichik I."/>
            <person name="Dimitrov K.M."/>
            <person name="Suarez D.L."/>
            <person name="Swayne D.E."/>
        </authorList>
    </citation>
    <scope>NUCLEOTIDE SEQUENCE [LARGE SCALE GENOMIC DNA]</scope>
    <source>
        <strain evidence="1 2">DSM 43828</strain>
    </source>
</reference>
<keyword evidence="2" id="KW-1185">Reference proteome</keyword>
<protein>
    <submittedName>
        <fullName evidence="1">Uncharacterized protein</fullName>
    </submittedName>
</protein>
<evidence type="ECO:0000313" key="1">
    <source>
        <dbReference type="EMBL" id="SMC89444.1"/>
    </source>
</evidence>
<proteinExistence type="predicted"/>
<sequence>MPEGKADIKMDPEGLKTVVPLMQDISIGLSTMATYVKNAKLQPNHFGQTNNAASAGNFSRSALDQLSASVTTAQQYAASIVTALQQTLGVTTQTEQKNQQSFKNQAV</sequence>
<accession>A0A1Y5XEL9</accession>
<dbReference type="RefSeq" id="WP_033384131.1">
    <property type="nucleotide sequence ID" value="NZ_FWXV01000002.1"/>
</dbReference>
<dbReference type="EMBL" id="FWXV01000002">
    <property type="protein sequence ID" value="SMC89444.1"/>
    <property type="molecule type" value="Genomic_DNA"/>
</dbReference>